<dbReference type="RefSeq" id="WP_377129675.1">
    <property type="nucleotide sequence ID" value="NZ_JBHUHN010000001.1"/>
</dbReference>
<reference evidence="3" key="1">
    <citation type="journal article" date="2019" name="Int. J. Syst. Evol. Microbiol.">
        <title>The Global Catalogue of Microorganisms (GCM) 10K type strain sequencing project: providing services to taxonomists for standard genome sequencing and annotation.</title>
        <authorList>
            <consortium name="The Broad Institute Genomics Platform"/>
            <consortium name="The Broad Institute Genome Sequencing Center for Infectious Disease"/>
            <person name="Wu L."/>
            <person name="Ma J."/>
        </authorList>
    </citation>
    <scope>NUCLEOTIDE SEQUENCE [LARGE SCALE GENOMIC DNA]</scope>
    <source>
        <strain evidence="3">KCTC 52232</strain>
    </source>
</reference>
<evidence type="ECO:0000313" key="3">
    <source>
        <dbReference type="Proteomes" id="UP001597601"/>
    </source>
</evidence>
<protein>
    <submittedName>
        <fullName evidence="2">Uncharacterized protein</fullName>
    </submittedName>
</protein>
<keyword evidence="1" id="KW-0472">Membrane</keyword>
<gene>
    <name evidence="2" type="ORF">ACFSYC_16130</name>
</gene>
<keyword evidence="1" id="KW-0812">Transmembrane</keyword>
<comment type="caution">
    <text evidence="2">The sequence shown here is derived from an EMBL/GenBank/DDBJ whole genome shotgun (WGS) entry which is preliminary data.</text>
</comment>
<dbReference type="Proteomes" id="UP001597601">
    <property type="component" value="Unassembled WGS sequence"/>
</dbReference>
<proteinExistence type="predicted"/>
<name>A0ABW5XT55_9SPHI</name>
<evidence type="ECO:0000313" key="2">
    <source>
        <dbReference type="EMBL" id="MFD2866226.1"/>
    </source>
</evidence>
<keyword evidence="3" id="KW-1185">Reference proteome</keyword>
<keyword evidence="1" id="KW-1133">Transmembrane helix</keyword>
<accession>A0ABW5XT55</accession>
<dbReference type="EMBL" id="JBHUON010000023">
    <property type="protein sequence ID" value="MFD2866226.1"/>
    <property type="molecule type" value="Genomic_DNA"/>
</dbReference>
<sequence length="65" mass="7376">MKRLISILCTLLALAAFAFSVYYAIPVFPYLNEPEVLLGFGAFLLFYYLAYRTGKSRNSEDLADN</sequence>
<organism evidence="2 3">
    <name type="scientific">Mucilaginibacter antarcticus</name>
    <dbReference type="NCBI Taxonomy" id="1855725"/>
    <lineage>
        <taxon>Bacteria</taxon>
        <taxon>Pseudomonadati</taxon>
        <taxon>Bacteroidota</taxon>
        <taxon>Sphingobacteriia</taxon>
        <taxon>Sphingobacteriales</taxon>
        <taxon>Sphingobacteriaceae</taxon>
        <taxon>Mucilaginibacter</taxon>
    </lineage>
</organism>
<feature type="transmembrane region" description="Helical" evidence="1">
    <location>
        <begin position="36"/>
        <end position="51"/>
    </location>
</feature>
<evidence type="ECO:0000256" key="1">
    <source>
        <dbReference type="SAM" id="Phobius"/>
    </source>
</evidence>